<dbReference type="Pfam" id="PF07715">
    <property type="entry name" value="Plug"/>
    <property type="match status" value="1"/>
</dbReference>
<keyword evidence="6 7" id="KW-0998">Cell outer membrane</keyword>
<dbReference type="Pfam" id="PF13715">
    <property type="entry name" value="CarbopepD_reg_2"/>
    <property type="match status" value="1"/>
</dbReference>
<dbReference type="InterPro" id="IPR008969">
    <property type="entry name" value="CarboxyPept-like_regulatory"/>
</dbReference>
<keyword evidence="3 7" id="KW-1134">Transmembrane beta strand</keyword>
<dbReference type="AlphaFoldDB" id="A0A1T5ATV1"/>
<dbReference type="GO" id="GO:0009279">
    <property type="term" value="C:cell outer membrane"/>
    <property type="evidence" value="ECO:0007669"/>
    <property type="project" value="UniProtKB-SubCell"/>
</dbReference>
<protein>
    <submittedName>
        <fullName evidence="9">TonB-linked outer membrane protein, SusC/RagA family</fullName>
    </submittedName>
</protein>
<evidence type="ECO:0000313" key="10">
    <source>
        <dbReference type="Proteomes" id="UP000190150"/>
    </source>
</evidence>
<evidence type="ECO:0000256" key="3">
    <source>
        <dbReference type="ARBA" id="ARBA00022452"/>
    </source>
</evidence>
<dbReference type="Gene3D" id="3.55.50.30">
    <property type="match status" value="1"/>
</dbReference>
<dbReference type="InterPro" id="IPR037066">
    <property type="entry name" value="Plug_dom_sf"/>
</dbReference>
<comment type="similarity">
    <text evidence="7">Belongs to the TonB-dependent receptor family.</text>
</comment>
<dbReference type="InterPro" id="IPR023996">
    <property type="entry name" value="TonB-dep_OMP_SusC/RagA"/>
</dbReference>
<dbReference type="Gene3D" id="2.60.40.1120">
    <property type="entry name" value="Carboxypeptidase-like, regulatory domain"/>
    <property type="match status" value="1"/>
</dbReference>
<keyword evidence="2 7" id="KW-0813">Transport</keyword>
<dbReference type="NCBIfam" id="TIGR04057">
    <property type="entry name" value="SusC_RagA_signa"/>
    <property type="match status" value="1"/>
</dbReference>
<reference evidence="10" key="1">
    <citation type="submission" date="2017-02" db="EMBL/GenBank/DDBJ databases">
        <authorList>
            <person name="Varghese N."/>
            <person name="Submissions S."/>
        </authorList>
    </citation>
    <scope>NUCLEOTIDE SEQUENCE [LARGE SCALE GENOMIC DNA]</scope>
    <source>
        <strain evidence="10">DSM 24091</strain>
    </source>
</reference>
<dbReference type="InterPro" id="IPR036942">
    <property type="entry name" value="Beta-barrel_TonB_sf"/>
</dbReference>
<feature type="domain" description="Secretin/TonB short N-terminal" evidence="8">
    <location>
        <begin position="59"/>
        <end position="110"/>
    </location>
</feature>
<evidence type="ECO:0000256" key="5">
    <source>
        <dbReference type="ARBA" id="ARBA00023136"/>
    </source>
</evidence>
<dbReference type="Gene3D" id="2.40.170.20">
    <property type="entry name" value="TonB-dependent receptor, beta-barrel domain"/>
    <property type="match status" value="1"/>
</dbReference>
<evidence type="ECO:0000256" key="1">
    <source>
        <dbReference type="ARBA" id="ARBA00004571"/>
    </source>
</evidence>
<keyword evidence="4 7" id="KW-0812">Transmembrane</keyword>
<dbReference type="Pfam" id="PF07660">
    <property type="entry name" value="STN"/>
    <property type="match status" value="1"/>
</dbReference>
<organism evidence="9 10">
    <name type="scientific">Sphingobacterium nematocida</name>
    <dbReference type="NCBI Taxonomy" id="1513896"/>
    <lineage>
        <taxon>Bacteria</taxon>
        <taxon>Pseudomonadati</taxon>
        <taxon>Bacteroidota</taxon>
        <taxon>Sphingobacteriia</taxon>
        <taxon>Sphingobacteriales</taxon>
        <taxon>Sphingobacteriaceae</taxon>
        <taxon>Sphingobacterium</taxon>
    </lineage>
</organism>
<dbReference type="InterPro" id="IPR039426">
    <property type="entry name" value="TonB-dep_rcpt-like"/>
</dbReference>
<keyword evidence="10" id="KW-1185">Reference proteome</keyword>
<dbReference type="Proteomes" id="UP000190150">
    <property type="component" value="Unassembled WGS sequence"/>
</dbReference>
<evidence type="ECO:0000256" key="2">
    <source>
        <dbReference type="ARBA" id="ARBA00022448"/>
    </source>
</evidence>
<dbReference type="OrthoDB" id="9768177at2"/>
<dbReference type="Gene3D" id="2.170.130.10">
    <property type="entry name" value="TonB-dependent receptor, plug domain"/>
    <property type="match status" value="1"/>
</dbReference>
<proteinExistence type="inferred from homology"/>
<name>A0A1T5ATV1_9SPHI</name>
<gene>
    <name evidence="9" type="ORF">SAMN05660841_00169</name>
</gene>
<dbReference type="InterPro" id="IPR011662">
    <property type="entry name" value="Secretin/TonB_short_N"/>
</dbReference>
<evidence type="ECO:0000313" key="9">
    <source>
        <dbReference type="EMBL" id="SKB38471.1"/>
    </source>
</evidence>
<evidence type="ECO:0000256" key="6">
    <source>
        <dbReference type="ARBA" id="ARBA00023237"/>
    </source>
</evidence>
<dbReference type="SUPFAM" id="SSF56935">
    <property type="entry name" value="Porins"/>
    <property type="match status" value="1"/>
</dbReference>
<dbReference type="NCBIfam" id="TIGR04056">
    <property type="entry name" value="OMP_RagA_SusC"/>
    <property type="match status" value="1"/>
</dbReference>
<dbReference type="STRING" id="1513896.SAMN05660841_00169"/>
<dbReference type="PROSITE" id="PS52016">
    <property type="entry name" value="TONB_DEPENDENT_REC_3"/>
    <property type="match status" value="1"/>
</dbReference>
<dbReference type="InterPro" id="IPR012910">
    <property type="entry name" value="Plug_dom"/>
</dbReference>
<dbReference type="InterPro" id="IPR023997">
    <property type="entry name" value="TonB-dep_OMP_SusC/RagA_CS"/>
</dbReference>
<dbReference type="SUPFAM" id="SSF49464">
    <property type="entry name" value="Carboxypeptidase regulatory domain-like"/>
    <property type="match status" value="1"/>
</dbReference>
<dbReference type="EMBL" id="FUZF01000001">
    <property type="protein sequence ID" value="SKB38471.1"/>
    <property type="molecule type" value="Genomic_DNA"/>
</dbReference>
<dbReference type="SMART" id="SM00965">
    <property type="entry name" value="STN"/>
    <property type="match status" value="1"/>
</dbReference>
<sequence>MKYDNTSYLIWRIMKLTLCFLLVFTTTAFSAGFSQQVTIRAQKESLVTVIKRLRQQSDFAFVVDAEILRKAKPVTVDLRSTEMDEALRQIFQNQPLQYKIENKTIFVLEHVPQKLQTSHAVRPVTMVSDNGVEQQNEIKGVVVDVTGKPLAGATVRTKDGKQGAVANQHGQFVLKGVENGDRIIVQFLGYTSQELQVSSQNMIIRMRPTESTLDETQVIAYGTTSKRLNTGNVITVSGEDISRTPIMNPIAALEGRVPGMIVNQTSGVPGSTVKLQIRGRTQIDGTVGADENPLIIIDGVPMASGNENLNNLTSAISGVSLNGLSPFATINAGDIESIDVLKDADATAIYGSRGASGVIIITTKKGKAGGMSVNMRAVTGFSKAQKPDLLSTKDYLMMRREAFANDNKAMTNANAYDILLWDTTRNDLVDQLIGGTSAYSTIEGSMSGGTEFARFSVGGSYFRESDVYPNFTDLAPNKRANGYINASATSPNRKFTADFRGNYSFTNNQAPGTDLAFYLTLPPHYKLWNEDGSIAWNEGDIKTENPLAGLLKTYSAKTSNLMSNALMGYKVLESLELKASIGYNRTFTDEIRNTPLTAQNPLDTRSAMSQFGKTEFSSWIFEPQLHYKKNTKIGNFVGLFGGTIQYQRNDRMSFSIKDYPSDDFLGTLIGIPSGGFINPSSGDSEYKYTALFGRVSYNLNNSYLLNLSWRRDGSSRFGPNYRFSNFGALGAAWIFSNESFFKELNEIVSFGKLRASYGITGNDKIGDYKYRDLYSSDVWGPTYGGQLALSPTSLFKSDLHWERNKKLEVALDLGFIKDRIIFGAAWYRNRSNDPLVQYPLAYTSGFNTVTANLKDVVVQNQGLELTWSSKNFLRKDFEWRTSFNITLPSNKLVAYPDLENSSYANRYIIGRSLDLVYIGNFLGVDPTTGLYQVEDLNGSGKFEVTNLNGDLSPNFDTEPSFYGGMQNDFRYKNFALSLFFNFTKQWTQNWRTIPQNDPVGGIKNMPTYVLRRWQKEGDMTDVQRFTTNSSSSNSLTGNYASSSSDAKWDNIFYARLRTVELMYRLPNTWIKKSGVKQMNVFMQGQNLFTFSPFRGNDPQTVFINRLAPLRTYVFGLQLSL</sequence>
<evidence type="ECO:0000256" key="4">
    <source>
        <dbReference type="ARBA" id="ARBA00022692"/>
    </source>
</evidence>
<comment type="subcellular location">
    <subcellularLocation>
        <location evidence="1 7">Cell outer membrane</location>
        <topology evidence="1 7">Multi-pass membrane protein</topology>
    </subcellularLocation>
</comment>
<keyword evidence="5 7" id="KW-0472">Membrane</keyword>
<accession>A0A1T5ATV1</accession>
<evidence type="ECO:0000256" key="7">
    <source>
        <dbReference type="PROSITE-ProRule" id="PRU01360"/>
    </source>
</evidence>
<evidence type="ECO:0000259" key="8">
    <source>
        <dbReference type="SMART" id="SM00965"/>
    </source>
</evidence>